<keyword evidence="4 9" id="KW-0560">Oxidoreductase</keyword>
<reference evidence="10" key="2">
    <citation type="journal article" date="2010" name="Nature">
        <title>Comparative genomics reveals mobile pathogenicity chromosomes in Fusarium.</title>
        <authorList>
            <person name="Ma L.J."/>
            <person name="van der Does H.C."/>
            <person name="Borkovich K.A."/>
            <person name="Coleman J.J."/>
            <person name="Daboussi M.J."/>
            <person name="Di Pietro A."/>
            <person name="Dufresne M."/>
            <person name="Freitag M."/>
            <person name="Grabherr M."/>
            <person name="Henrissat B."/>
            <person name="Houterman P.M."/>
            <person name="Kang S."/>
            <person name="Shim W.B."/>
            <person name="Woloshuk C."/>
            <person name="Xie X."/>
            <person name="Xu J.R."/>
            <person name="Antoniw J."/>
            <person name="Baker S.E."/>
            <person name="Bluhm B.H."/>
            <person name="Breakspear A."/>
            <person name="Brown D.W."/>
            <person name="Butchko R.A."/>
            <person name="Chapman S."/>
            <person name="Coulson R."/>
            <person name="Coutinho P.M."/>
            <person name="Danchin E.G."/>
            <person name="Diener A."/>
            <person name="Gale L.R."/>
            <person name="Gardiner D.M."/>
            <person name="Goff S."/>
            <person name="Hammond-Kosack K.E."/>
            <person name="Hilburn K."/>
            <person name="Hua-Van A."/>
            <person name="Jonkers W."/>
            <person name="Kazan K."/>
            <person name="Kodira C.D."/>
            <person name="Koehrsen M."/>
            <person name="Kumar L."/>
            <person name="Lee Y.H."/>
            <person name="Li L."/>
            <person name="Manners J.M."/>
            <person name="Miranda-Saavedra D."/>
            <person name="Mukherjee M."/>
            <person name="Park G."/>
            <person name="Park J."/>
            <person name="Park S.Y."/>
            <person name="Proctor R.H."/>
            <person name="Regev A."/>
            <person name="Ruiz-Roldan M.C."/>
            <person name="Sain D."/>
            <person name="Sakthikumar S."/>
            <person name="Sykes S."/>
            <person name="Schwartz D.C."/>
            <person name="Turgeon B.G."/>
            <person name="Wapinski I."/>
            <person name="Yoder O."/>
            <person name="Young S."/>
            <person name="Zeng Q."/>
            <person name="Zhou S."/>
            <person name="Galagan J."/>
            <person name="Cuomo C.A."/>
            <person name="Kistler H.C."/>
            <person name="Rep M."/>
        </authorList>
    </citation>
    <scope>NUCLEOTIDE SEQUENCE [LARGE SCALE GENOMIC DNA]</scope>
    <source>
        <strain evidence="10">4287</strain>
    </source>
</reference>
<reference evidence="10" key="1">
    <citation type="submission" date="2007-04" db="EMBL/GenBank/DDBJ databases">
        <authorList>
            <consortium name="The Broad Institute Genome Sequencing Platform"/>
            <person name="Birren B."/>
            <person name="Lander E."/>
            <person name="Galagan J."/>
            <person name="Nusbaum C."/>
            <person name="Devon K."/>
            <person name="Ma L.-J."/>
            <person name="Jaffe D."/>
            <person name="Butler J."/>
            <person name="Alvarez P."/>
            <person name="Gnerre S."/>
            <person name="Grabherr M."/>
            <person name="Kleber M."/>
            <person name="Mauceli E."/>
            <person name="Brockman W."/>
            <person name="MacCallum I.A."/>
            <person name="Young S."/>
            <person name="LaButti K."/>
            <person name="DeCaprio D."/>
            <person name="Crawford M."/>
            <person name="Koehrsen M."/>
            <person name="Engels R."/>
            <person name="Montgomery P."/>
            <person name="Pearson M."/>
            <person name="Howarth C."/>
            <person name="Larson L."/>
            <person name="White J."/>
            <person name="O'Leary S."/>
            <person name="Kodira C."/>
            <person name="Zeng Q."/>
            <person name="Yandava C."/>
            <person name="Alvarado L."/>
            <person name="Kistler C."/>
            <person name="Shim W.-B."/>
            <person name="Kang S."/>
            <person name="Woloshuk C."/>
        </authorList>
    </citation>
    <scope>NUCLEOTIDE SEQUENCE</scope>
    <source>
        <strain evidence="10">4287</strain>
    </source>
</reference>
<dbReference type="GO" id="GO:0004497">
    <property type="term" value="F:monooxygenase activity"/>
    <property type="evidence" value="ECO:0007669"/>
    <property type="project" value="UniProtKB-KW"/>
</dbReference>
<dbReference type="SUPFAM" id="SSF48264">
    <property type="entry name" value="Cytochrome P450"/>
    <property type="match status" value="1"/>
</dbReference>
<evidence type="ECO:0000256" key="2">
    <source>
        <dbReference type="ARBA" id="ARBA00022617"/>
    </source>
</evidence>
<dbReference type="InterPro" id="IPR002401">
    <property type="entry name" value="Cyt_P450_E_grp-I"/>
</dbReference>
<dbReference type="AlphaFoldDB" id="A0A0J9WQE3"/>
<evidence type="ECO:0000256" key="7">
    <source>
        <dbReference type="ARBA" id="ARBA00060591"/>
    </source>
</evidence>
<evidence type="ECO:0000256" key="5">
    <source>
        <dbReference type="ARBA" id="ARBA00023004"/>
    </source>
</evidence>
<comment type="pathway">
    <text evidence="7">Aromatic compound metabolism; phenylacetate degradation.</text>
</comment>
<gene>
    <name evidence="10" type="ORF">FOXG_10783</name>
</gene>
<evidence type="ECO:0000313" key="11">
    <source>
        <dbReference type="Proteomes" id="UP000009097"/>
    </source>
</evidence>
<dbReference type="GO" id="GO:0020037">
    <property type="term" value="F:heme binding"/>
    <property type="evidence" value="ECO:0007669"/>
    <property type="project" value="InterPro"/>
</dbReference>
<dbReference type="OrthoDB" id="1055148at2759"/>
<dbReference type="PRINTS" id="PR00463">
    <property type="entry name" value="EP450I"/>
</dbReference>
<feature type="binding site" description="axial binding residue" evidence="8">
    <location>
        <position position="453"/>
    </location>
    <ligand>
        <name>heme</name>
        <dbReference type="ChEBI" id="CHEBI:30413"/>
    </ligand>
    <ligandPart>
        <name>Fe</name>
        <dbReference type="ChEBI" id="CHEBI:18248"/>
    </ligandPart>
</feature>
<dbReference type="VEuPathDB" id="FungiDB:FOXG_10783"/>
<dbReference type="PANTHER" id="PTHR46300">
    <property type="entry name" value="P450, PUTATIVE (EUROFUNG)-RELATED-RELATED"/>
    <property type="match status" value="1"/>
</dbReference>
<evidence type="ECO:0000256" key="4">
    <source>
        <dbReference type="ARBA" id="ARBA00023002"/>
    </source>
</evidence>
<dbReference type="GO" id="GO:0016705">
    <property type="term" value="F:oxidoreductase activity, acting on paired donors, with incorporation or reduction of molecular oxygen"/>
    <property type="evidence" value="ECO:0007669"/>
    <property type="project" value="InterPro"/>
</dbReference>
<dbReference type="InterPro" id="IPR017972">
    <property type="entry name" value="Cyt_P450_CS"/>
</dbReference>
<protein>
    <submittedName>
        <fullName evidence="10">3-hydroxyphenylacetate 6-hydroxylase</fullName>
    </submittedName>
</protein>
<dbReference type="Proteomes" id="UP000009097">
    <property type="component" value="Unassembled WGS sequence"/>
</dbReference>
<dbReference type="RefSeq" id="XP_018248677.1">
    <property type="nucleotide sequence ID" value="XM_018390262.1"/>
</dbReference>
<keyword evidence="5 8" id="KW-0408">Iron</keyword>
<dbReference type="Gene3D" id="1.10.630.10">
    <property type="entry name" value="Cytochrome P450"/>
    <property type="match status" value="1"/>
</dbReference>
<accession>A0A0J9WQE3</accession>
<dbReference type="GO" id="GO:0005506">
    <property type="term" value="F:iron ion binding"/>
    <property type="evidence" value="ECO:0007669"/>
    <property type="project" value="InterPro"/>
</dbReference>
<evidence type="ECO:0000256" key="8">
    <source>
        <dbReference type="PIRSR" id="PIRSR602401-1"/>
    </source>
</evidence>
<name>A0A0J9WQE3_FUSO4</name>
<keyword evidence="2 8" id="KW-0349">Heme</keyword>
<evidence type="ECO:0000256" key="6">
    <source>
        <dbReference type="ARBA" id="ARBA00023033"/>
    </source>
</evidence>
<dbReference type="EMBL" id="DS231708">
    <property type="protein sequence ID" value="KNB10632.1"/>
    <property type="molecule type" value="Genomic_DNA"/>
</dbReference>
<comment type="cofactor">
    <cofactor evidence="8">
        <name>heme</name>
        <dbReference type="ChEBI" id="CHEBI:30413"/>
    </cofactor>
</comment>
<dbReference type="PRINTS" id="PR00385">
    <property type="entry name" value="P450"/>
</dbReference>
<dbReference type="PROSITE" id="PS00086">
    <property type="entry name" value="CYTOCHROME_P450"/>
    <property type="match status" value="1"/>
</dbReference>
<dbReference type="InterPro" id="IPR036396">
    <property type="entry name" value="Cyt_P450_sf"/>
</dbReference>
<dbReference type="PANTHER" id="PTHR46300:SF9">
    <property type="entry name" value="P450, PUTATIVE-RELATED"/>
    <property type="match status" value="1"/>
</dbReference>
<dbReference type="InterPro" id="IPR001128">
    <property type="entry name" value="Cyt_P450"/>
</dbReference>
<proteinExistence type="inferred from homology"/>
<evidence type="ECO:0000256" key="3">
    <source>
        <dbReference type="ARBA" id="ARBA00022723"/>
    </source>
</evidence>
<dbReference type="Pfam" id="PF00067">
    <property type="entry name" value="p450"/>
    <property type="match status" value="1"/>
</dbReference>
<keyword evidence="3 8" id="KW-0479">Metal-binding</keyword>
<keyword evidence="6 9" id="KW-0503">Monooxygenase</keyword>
<sequence length="525" mass="59366">MLIAELFKALSNEAVTRPYQTAVTSVLVSFLAYIIVNEYVARSARLAAFDGPKRLPIVGNLHQLRSNAAEKYRKWAKTYGPVYQIQLGNVPILLVNSASAARTVFGTNSSATASRPEFYTFHKLVSNTAGTTIGTAPYSESLKRRRKGAASALNRPAVETYIPHLDLETKDFIAEAYKFGKAGKTEVDPLPLVQRLSLSLALTLNWGTRMPSSDSDLLREITHVEVEISRFRSTTDNLQDYIPLLRLNPFSFGHKKAAEYRNRRDAYLGMLNRDLEERVSKGTHKPCIQANIMLDREAKLNDVEMMSISLTMLSGGFETFSTVTTWAIAYLATHPEIQDKAYKAITDLHGSKSPLCDPNDDQKCDYVRALVRETLTSKHRYFTVLRLSLPRATNKDFYYEGKFIPKGTVVFLNSWACNMDDELWEDPEIFRPERWLEHPDHPMFTFGVGYRMCAGSLLANRELYLTFMRMIASFELSTRDEIDTNPLTGVEDLTSLVSTPRKYRVTFKPRNDAVLKAAIAQGFDE</sequence>
<dbReference type="FunFam" id="1.10.630.10:FF:000072">
    <property type="entry name" value="3-hydroxyphenylacetate 6 hydroxylase"/>
    <property type="match status" value="1"/>
</dbReference>
<dbReference type="KEGG" id="fox:FOXG_10783"/>
<comment type="similarity">
    <text evidence="1 9">Belongs to the cytochrome P450 family.</text>
</comment>
<evidence type="ECO:0000313" key="10">
    <source>
        <dbReference type="EMBL" id="KNB10632.1"/>
    </source>
</evidence>
<dbReference type="InterPro" id="IPR050364">
    <property type="entry name" value="Cytochrome_P450_fung"/>
</dbReference>
<evidence type="ECO:0000256" key="1">
    <source>
        <dbReference type="ARBA" id="ARBA00010617"/>
    </source>
</evidence>
<organism evidence="10 11">
    <name type="scientific">Fusarium oxysporum f. sp. lycopersici (strain 4287 / CBS 123668 / FGSC 9935 / NRRL 34936)</name>
    <name type="common">Fusarium vascular wilt of tomato</name>
    <dbReference type="NCBI Taxonomy" id="426428"/>
    <lineage>
        <taxon>Eukaryota</taxon>
        <taxon>Fungi</taxon>
        <taxon>Dikarya</taxon>
        <taxon>Ascomycota</taxon>
        <taxon>Pezizomycotina</taxon>
        <taxon>Sordariomycetes</taxon>
        <taxon>Hypocreomycetidae</taxon>
        <taxon>Hypocreales</taxon>
        <taxon>Nectriaceae</taxon>
        <taxon>Fusarium</taxon>
        <taxon>Fusarium oxysporum species complex</taxon>
    </lineage>
</organism>
<evidence type="ECO:0000256" key="9">
    <source>
        <dbReference type="RuleBase" id="RU000461"/>
    </source>
</evidence>
<dbReference type="GeneID" id="28952235"/>